<dbReference type="KEGG" id="ccho:CCHOA_08125"/>
<proteinExistence type="inferred from homology"/>
<evidence type="ECO:0000256" key="1">
    <source>
        <dbReference type="ARBA" id="ARBA00004651"/>
    </source>
</evidence>
<evidence type="ECO:0000313" key="10">
    <source>
        <dbReference type="EMBL" id="AZA14017.1"/>
    </source>
</evidence>
<comment type="similarity">
    <text evidence="3 9">Belongs to the CobD/CbiB family.</text>
</comment>
<dbReference type="PANTHER" id="PTHR34308">
    <property type="entry name" value="COBALAMIN BIOSYNTHESIS PROTEIN CBIB"/>
    <property type="match status" value="1"/>
</dbReference>
<evidence type="ECO:0000256" key="6">
    <source>
        <dbReference type="ARBA" id="ARBA00022692"/>
    </source>
</evidence>
<dbReference type="GO" id="GO:0009236">
    <property type="term" value="P:cobalamin biosynthetic process"/>
    <property type="evidence" value="ECO:0007669"/>
    <property type="project" value="UniProtKB-UniRule"/>
</dbReference>
<dbReference type="Pfam" id="PF03186">
    <property type="entry name" value="CobD_Cbib"/>
    <property type="match status" value="1"/>
</dbReference>
<evidence type="ECO:0000256" key="4">
    <source>
        <dbReference type="ARBA" id="ARBA00022475"/>
    </source>
</evidence>
<accession>A0A3G6J7I5</accession>
<evidence type="ECO:0000313" key="11">
    <source>
        <dbReference type="Proteomes" id="UP000269019"/>
    </source>
</evidence>
<dbReference type="RefSeq" id="WP_245992106.1">
    <property type="nucleotide sequence ID" value="NZ_CP033896.1"/>
</dbReference>
<evidence type="ECO:0000256" key="3">
    <source>
        <dbReference type="ARBA" id="ARBA00006263"/>
    </source>
</evidence>
<organism evidence="10 11">
    <name type="scientific">Corynebacterium choanae</name>
    <dbReference type="NCBI Taxonomy" id="1862358"/>
    <lineage>
        <taxon>Bacteria</taxon>
        <taxon>Bacillati</taxon>
        <taxon>Actinomycetota</taxon>
        <taxon>Actinomycetes</taxon>
        <taxon>Mycobacteriales</taxon>
        <taxon>Corynebacteriaceae</taxon>
        <taxon>Corynebacterium</taxon>
    </lineage>
</organism>
<keyword evidence="6 9" id="KW-0812">Transmembrane</keyword>
<keyword evidence="4 9" id="KW-1003">Cell membrane</keyword>
<keyword evidence="7 9" id="KW-1133">Transmembrane helix</keyword>
<reference evidence="10 11" key="1">
    <citation type="submission" date="2018-11" db="EMBL/GenBank/DDBJ databases">
        <authorList>
            <person name="Kleinhagauer T."/>
            <person name="Glaeser S.P."/>
            <person name="Spergser J."/>
            <person name="Ruckert C."/>
            <person name="Kaempfer P."/>
            <person name="Busse H.-J."/>
        </authorList>
    </citation>
    <scope>NUCLEOTIDE SEQUENCE [LARGE SCALE GENOMIC DNA]</scope>
    <source>
        <strain evidence="10 11">200CH</strain>
    </source>
</reference>
<dbReference type="InterPro" id="IPR004485">
    <property type="entry name" value="Cobalamin_biosynth_CobD/CbiB"/>
</dbReference>
<evidence type="ECO:0000256" key="8">
    <source>
        <dbReference type="ARBA" id="ARBA00023136"/>
    </source>
</evidence>
<dbReference type="GO" id="GO:0015420">
    <property type="term" value="F:ABC-type vitamin B12 transporter activity"/>
    <property type="evidence" value="ECO:0007669"/>
    <property type="project" value="UniProtKB-UniRule"/>
</dbReference>
<keyword evidence="5 9" id="KW-0169">Cobalamin biosynthesis</keyword>
<dbReference type="PANTHER" id="PTHR34308:SF1">
    <property type="entry name" value="COBALAMIN BIOSYNTHESIS PROTEIN CBIB"/>
    <property type="match status" value="1"/>
</dbReference>
<comment type="pathway">
    <text evidence="2 9">Cofactor biosynthesis; adenosylcobalamin biosynthesis.</text>
</comment>
<dbReference type="PROSITE" id="PS50012">
    <property type="entry name" value="RCC1_3"/>
    <property type="match status" value="1"/>
</dbReference>
<evidence type="ECO:0000256" key="9">
    <source>
        <dbReference type="HAMAP-Rule" id="MF_00024"/>
    </source>
</evidence>
<gene>
    <name evidence="9" type="primary">cobD</name>
    <name evidence="10" type="ORF">CCHOA_08125</name>
</gene>
<evidence type="ECO:0000256" key="2">
    <source>
        <dbReference type="ARBA" id="ARBA00004953"/>
    </source>
</evidence>
<protein>
    <recommendedName>
        <fullName evidence="9">Cobalamin biosynthesis protein CobD</fullName>
    </recommendedName>
</protein>
<keyword evidence="11" id="KW-1185">Reference proteome</keyword>
<comment type="subcellular location">
    <subcellularLocation>
        <location evidence="1 9">Cell membrane</location>
        <topology evidence="1 9">Multi-pass membrane protein</topology>
    </subcellularLocation>
</comment>
<dbReference type="UniPathway" id="UPA00148"/>
<dbReference type="GO" id="GO:0005886">
    <property type="term" value="C:plasma membrane"/>
    <property type="evidence" value="ECO:0007669"/>
    <property type="project" value="UniProtKB-SubCell"/>
</dbReference>
<dbReference type="GO" id="GO:0048472">
    <property type="term" value="F:threonine-phosphate decarboxylase activity"/>
    <property type="evidence" value="ECO:0007669"/>
    <property type="project" value="InterPro"/>
</dbReference>
<keyword evidence="8 9" id="KW-0472">Membrane</keyword>
<evidence type="ECO:0000256" key="7">
    <source>
        <dbReference type="ARBA" id="ARBA00022989"/>
    </source>
</evidence>
<sequence length="319" mass="32835">MKGRKWLQRAAGISAGVIADSWFGDPQRGHPVALLGRGISAAERVLYADRVDAGVALVAVSVIPPTLVCWKIAQRFPVVSLAAVTWASLGGTTLAKVGEALATALSAGDVEQARTWIPWLCSRDPAALDASGMARAGVESLAENTCDAAIAPLVAAVVGGAPLVVAHRVINTLDAMVGYRNARYERFGKAAAKLDDLAAFVPARINAATHVLLASVADPARGREAIRAWKEDAPAHPSPNAGPVEATAAAALGVSLGGTTTYAWGTEQRPQMGRGDAVTVATLPAAVQLTRRTSLTVATVAVIGLLAVALCQELTSSDD</sequence>
<dbReference type="HAMAP" id="MF_00024">
    <property type="entry name" value="CobD_CbiB"/>
    <property type="match status" value="1"/>
</dbReference>
<dbReference type="AlphaFoldDB" id="A0A3G6J7I5"/>
<name>A0A3G6J7I5_9CORY</name>
<comment type="function">
    <text evidence="9">Converts cobyric acid to cobinamide by the addition of aminopropanol on the F carboxylic group.</text>
</comment>
<dbReference type="EMBL" id="CP033896">
    <property type="protein sequence ID" value="AZA14017.1"/>
    <property type="molecule type" value="Genomic_DNA"/>
</dbReference>
<dbReference type="InterPro" id="IPR000408">
    <property type="entry name" value="Reg_chr_condens"/>
</dbReference>
<evidence type="ECO:0000256" key="5">
    <source>
        <dbReference type="ARBA" id="ARBA00022573"/>
    </source>
</evidence>
<dbReference type="Proteomes" id="UP000269019">
    <property type="component" value="Chromosome"/>
</dbReference>